<dbReference type="EMBL" id="BRZA01000002">
    <property type="protein sequence ID" value="GLC88820.1"/>
    <property type="molecule type" value="Genomic_DNA"/>
</dbReference>
<dbReference type="PANTHER" id="PTHR14226:SF25">
    <property type="entry name" value="PHOSPHOESTERASE"/>
    <property type="match status" value="1"/>
</dbReference>
<dbReference type="Pfam" id="PF19890">
    <property type="entry name" value="DUF6363"/>
    <property type="match status" value="1"/>
</dbReference>
<evidence type="ECO:0000256" key="4">
    <source>
        <dbReference type="PROSITE-ProRule" id="PRU01161"/>
    </source>
</evidence>
<evidence type="ECO:0000256" key="1">
    <source>
        <dbReference type="ARBA" id="ARBA00022801"/>
    </source>
</evidence>
<dbReference type="RefSeq" id="WP_264988574.1">
    <property type="nucleotide sequence ID" value="NZ_BRZA01000002.1"/>
</dbReference>
<evidence type="ECO:0000256" key="3">
    <source>
        <dbReference type="ARBA" id="ARBA00023098"/>
    </source>
</evidence>
<protein>
    <submittedName>
        <fullName evidence="6">Patatin family protein</fullName>
    </submittedName>
</protein>
<feature type="short sequence motif" description="DGA/G" evidence="4">
    <location>
        <begin position="164"/>
        <end position="166"/>
    </location>
</feature>
<keyword evidence="1 4" id="KW-0378">Hydrolase</keyword>
<feature type="active site" description="Nucleophile" evidence="4">
    <location>
        <position position="44"/>
    </location>
</feature>
<comment type="caution">
    <text evidence="6">The sequence shown here is derived from an EMBL/GenBank/DDBJ whole genome shotgun (WGS) entry which is preliminary data.</text>
</comment>
<gene>
    <name evidence="6" type="ORF">LYSBPC_19470</name>
</gene>
<dbReference type="Pfam" id="PF01734">
    <property type="entry name" value="Patatin"/>
    <property type="match status" value="1"/>
</dbReference>
<sequence>MLQVNVQNASLILEGGTFRTVFSSGVLDALLEHHIMMPYVVAISGGAVNACSYVSQQKERSLRVLTDYRHDKRYMGLKNFVKEKSLFGLDFAYNVIPNQLDLFDWDTYQQYDGTLLFGVTNAYTGQVEYMDAKQMDRACIMLRATCAIPILFPEIKLNDTPYYDGGLAEPIPIQHSVEQGFQKHVLVLTRPKGYQKKMDRQSKWAMKLLAKRYPNLVTSMQKRAAHYNASLALCEQLEAEGKTFIFRPTAPLNSFEKDTMQMKKNYQMGYEQAIQQMDALKRFLQ</sequence>
<dbReference type="InterPro" id="IPR016035">
    <property type="entry name" value="Acyl_Trfase/lysoPLipase"/>
</dbReference>
<keyword evidence="2 4" id="KW-0442">Lipid degradation</keyword>
<dbReference type="CDD" id="cd07208">
    <property type="entry name" value="Pat_hypo_Ecoli_yjju_like"/>
    <property type="match status" value="1"/>
</dbReference>
<comment type="caution">
    <text evidence="4">Lacks conserved residue(s) required for the propagation of feature annotation.</text>
</comment>
<proteinExistence type="predicted"/>
<dbReference type="PANTHER" id="PTHR14226">
    <property type="entry name" value="NEUROPATHY TARGET ESTERASE/SWISS CHEESE D.MELANOGASTER"/>
    <property type="match status" value="1"/>
</dbReference>
<evidence type="ECO:0000313" key="7">
    <source>
        <dbReference type="Proteomes" id="UP001065593"/>
    </source>
</evidence>
<evidence type="ECO:0000259" key="5">
    <source>
        <dbReference type="PROSITE" id="PS51635"/>
    </source>
</evidence>
<organism evidence="6 7">
    <name type="scientific">Lysinibacillus piscis</name>
    <dbReference type="NCBI Taxonomy" id="2518931"/>
    <lineage>
        <taxon>Bacteria</taxon>
        <taxon>Bacillati</taxon>
        <taxon>Bacillota</taxon>
        <taxon>Bacilli</taxon>
        <taxon>Bacillales</taxon>
        <taxon>Bacillaceae</taxon>
        <taxon>Lysinibacillus</taxon>
    </lineage>
</organism>
<evidence type="ECO:0000256" key="2">
    <source>
        <dbReference type="ARBA" id="ARBA00022963"/>
    </source>
</evidence>
<dbReference type="Proteomes" id="UP001065593">
    <property type="component" value="Unassembled WGS sequence"/>
</dbReference>
<dbReference type="Gene3D" id="3.40.1090.10">
    <property type="entry name" value="Cytosolic phospholipase A2 catalytic domain"/>
    <property type="match status" value="2"/>
</dbReference>
<keyword evidence="7" id="KW-1185">Reference proteome</keyword>
<dbReference type="InterPro" id="IPR050301">
    <property type="entry name" value="NTE"/>
</dbReference>
<dbReference type="InterPro" id="IPR045943">
    <property type="entry name" value="DUF6363"/>
</dbReference>
<dbReference type="InterPro" id="IPR037483">
    <property type="entry name" value="YjjU-like"/>
</dbReference>
<dbReference type="PROSITE" id="PS51635">
    <property type="entry name" value="PNPLA"/>
    <property type="match status" value="1"/>
</dbReference>
<name>A0ABQ5NKL9_9BACI</name>
<reference evidence="6" key="1">
    <citation type="submission" date="2022-08" db="EMBL/GenBank/DDBJ databases">
        <title>Draft genome sequence of Lysinibacillus sp. strain KH24.</title>
        <authorList>
            <person name="Kanbe H."/>
            <person name="Itoh H."/>
        </authorList>
    </citation>
    <scope>NUCLEOTIDE SEQUENCE</scope>
    <source>
        <strain evidence="6">KH24</strain>
    </source>
</reference>
<dbReference type="SUPFAM" id="SSF52151">
    <property type="entry name" value="FabD/lysophospholipase-like"/>
    <property type="match status" value="1"/>
</dbReference>
<keyword evidence="3 4" id="KW-0443">Lipid metabolism</keyword>
<feature type="active site" description="Proton acceptor" evidence="4">
    <location>
        <position position="164"/>
    </location>
</feature>
<accession>A0ABQ5NKL9</accession>
<dbReference type="InterPro" id="IPR002641">
    <property type="entry name" value="PNPLA_dom"/>
</dbReference>
<evidence type="ECO:0000313" key="6">
    <source>
        <dbReference type="EMBL" id="GLC88820.1"/>
    </source>
</evidence>
<feature type="domain" description="PNPLA" evidence="5">
    <location>
        <begin position="11"/>
        <end position="177"/>
    </location>
</feature>